<dbReference type="Proteomes" id="UP000681035">
    <property type="component" value="Chromosome"/>
</dbReference>
<proteinExistence type="predicted"/>
<accession>A0A810Q474</accession>
<dbReference type="EMBL" id="AP023418">
    <property type="protein sequence ID" value="BCK80516.1"/>
    <property type="molecule type" value="Genomic_DNA"/>
</dbReference>
<dbReference type="GO" id="GO:0000160">
    <property type="term" value="P:phosphorelay signal transduction system"/>
    <property type="evidence" value="ECO:0007669"/>
    <property type="project" value="InterPro"/>
</dbReference>
<dbReference type="PROSITE" id="PS50894">
    <property type="entry name" value="HPT"/>
    <property type="match status" value="1"/>
</dbReference>
<dbReference type="KEGG" id="vcop:MM50RIKEN_02790"/>
<feature type="modified residue" description="Phosphohistidine" evidence="1">
    <location>
        <position position="60"/>
    </location>
</feature>
<keyword evidence="4" id="KW-1185">Reference proteome</keyword>
<reference evidence="3" key="1">
    <citation type="submission" date="2020-09" db="EMBL/GenBank/DDBJ databases">
        <title>New species isolated from human feces.</title>
        <authorList>
            <person name="Kitahara M."/>
            <person name="Shigeno Y."/>
            <person name="Shime M."/>
            <person name="Matsumoto Y."/>
            <person name="Nakamura S."/>
            <person name="Motooka D."/>
            <person name="Fukuoka S."/>
            <person name="Nishikawa H."/>
            <person name="Benno Y."/>
        </authorList>
    </citation>
    <scope>NUCLEOTIDE SEQUENCE</scope>
    <source>
        <strain evidence="3">MM50</strain>
    </source>
</reference>
<feature type="domain" description="HPt" evidence="2">
    <location>
        <begin position="19"/>
        <end position="116"/>
    </location>
</feature>
<evidence type="ECO:0000259" key="2">
    <source>
        <dbReference type="PROSITE" id="PS50894"/>
    </source>
</evidence>
<dbReference type="InterPro" id="IPR008207">
    <property type="entry name" value="Sig_transdc_His_kin_Hpt_dom"/>
</dbReference>
<sequence length="118" mass="13215">MKLNEFYVAVDGNYEDAMERLQNEMFVGKFLRMLPRDGSMMLLEKAMADGRTNDAFRAVHTLKGIALNLSLTKLAAACSPLTEALRGADTIPQQARELLIPVRQEYARIRAALEELDA</sequence>
<evidence type="ECO:0000313" key="3">
    <source>
        <dbReference type="EMBL" id="BCK80516.1"/>
    </source>
</evidence>
<dbReference type="RefSeq" id="WP_213541457.1">
    <property type="nucleotide sequence ID" value="NZ_AP023418.1"/>
</dbReference>
<dbReference type="Gene3D" id="1.20.120.160">
    <property type="entry name" value="HPT domain"/>
    <property type="match status" value="1"/>
</dbReference>
<dbReference type="SUPFAM" id="SSF47226">
    <property type="entry name" value="Histidine-containing phosphotransfer domain, HPT domain"/>
    <property type="match status" value="1"/>
</dbReference>
<dbReference type="AlphaFoldDB" id="A0A810Q474"/>
<dbReference type="InterPro" id="IPR036641">
    <property type="entry name" value="HPT_dom_sf"/>
</dbReference>
<keyword evidence="1" id="KW-0597">Phosphoprotein</keyword>
<evidence type="ECO:0000313" key="4">
    <source>
        <dbReference type="Proteomes" id="UP000681035"/>
    </source>
</evidence>
<dbReference type="Pfam" id="PF01627">
    <property type="entry name" value="Hpt"/>
    <property type="match status" value="1"/>
</dbReference>
<protein>
    <recommendedName>
        <fullName evidence="2">HPt domain-containing protein</fullName>
    </recommendedName>
</protein>
<organism evidence="3 4">
    <name type="scientific">Vescimonas coprocola</name>
    <dbReference type="NCBI Taxonomy" id="2714355"/>
    <lineage>
        <taxon>Bacteria</taxon>
        <taxon>Bacillati</taxon>
        <taxon>Bacillota</taxon>
        <taxon>Clostridia</taxon>
        <taxon>Eubacteriales</taxon>
        <taxon>Oscillospiraceae</taxon>
        <taxon>Vescimonas</taxon>
    </lineage>
</organism>
<name>A0A810Q474_9FIRM</name>
<gene>
    <name evidence="3" type="ORF">MM50RIKEN_02790</name>
</gene>
<evidence type="ECO:0000256" key="1">
    <source>
        <dbReference type="PROSITE-ProRule" id="PRU00110"/>
    </source>
</evidence>